<dbReference type="SUPFAM" id="SSF159888">
    <property type="entry name" value="YdhG-like"/>
    <property type="match status" value="1"/>
</dbReference>
<dbReference type="RefSeq" id="WP_054655633.1">
    <property type="nucleotide sequence ID" value="NZ_AZEB01000009.1"/>
</dbReference>
<evidence type="ECO:0000313" key="2">
    <source>
        <dbReference type="EMBL" id="KRL22116.1"/>
    </source>
</evidence>
<proteinExistence type="predicted"/>
<dbReference type="Pfam" id="PF08818">
    <property type="entry name" value="DUF1801"/>
    <property type="match status" value="1"/>
</dbReference>
<gene>
    <name evidence="2" type="ORF">FC98_GL002731</name>
</gene>
<accession>A0A0R1NUY6</accession>
<comment type="caution">
    <text evidence="2">The sequence shown here is derived from an EMBL/GenBank/DDBJ whole genome shotgun (WGS) entry which is preliminary data.</text>
</comment>
<evidence type="ECO:0000313" key="3">
    <source>
        <dbReference type="Proteomes" id="UP000051439"/>
    </source>
</evidence>
<dbReference type="PATRIC" id="fig|1423766.4.peg.2860"/>
<feature type="domain" description="YdhG-like" evidence="1">
    <location>
        <begin position="16"/>
        <end position="108"/>
    </location>
</feature>
<keyword evidence="3" id="KW-1185">Reference proteome</keyword>
<sequence length="112" mass="12872">MEKVIGDYIDKQPVERRSQLIRLYQIITAEMPAGSIEKISYGMPTFYFHRNIIHFANFKHHIGIYPGAEAIIQFAGQLADYKTSKGTIQLPVDKPLPESLIRQIVRFNLDLP</sequence>
<dbReference type="EMBL" id="AZEB01000009">
    <property type="protein sequence ID" value="KRL22116.1"/>
    <property type="molecule type" value="Genomic_DNA"/>
</dbReference>
<evidence type="ECO:0000259" key="1">
    <source>
        <dbReference type="Pfam" id="PF08818"/>
    </source>
</evidence>
<dbReference type="AlphaFoldDB" id="A0A0R1NUY6"/>
<dbReference type="Proteomes" id="UP000051439">
    <property type="component" value="Unassembled WGS sequence"/>
</dbReference>
<dbReference type="Gene3D" id="3.90.1150.200">
    <property type="match status" value="1"/>
</dbReference>
<dbReference type="InterPro" id="IPR014922">
    <property type="entry name" value="YdhG-like"/>
</dbReference>
<reference evidence="2 3" key="1">
    <citation type="journal article" date="2015" name="Genome Announc.">
        <title>Expanding the biotechnology potential of lactobacilli through comparative genomics of 213 strains and associated genera.</title>
        <authorList>
            <person name="Sun Z."/>
            <person name="Harris H.M."/>
            <person name="McCann A."/>
            <person name="Guo C."/>
            <person name="Argimon S."/>
            <person name="Zhang W."/>
            <person name="Yang X."/>
            <person name="Jeffery I.B."/>
            <person name="Cooney J.C."/>
            <person name="Kagawa T.F."/>
            <person name="Liu W."/>
            <person name="Song Y."/>
            <person name="Salvetti E."/>
            <person name="Wrobel A."/>
            <person name="Rasinkangas P."/>
            <person name="Parkhill J."/>
            <person name="Rea M.C."/>
            <person name="O'Sullivan O."/>
            <person name="Ritari J."/>
            <person name="Douillard F.P."/>
            <person name="Paul Ross R."/>
            <person name="Yang R."/>
            <person name="Briner A.E."/>
            <person name="Felis G.E."/>
            <person name="de Vos W.M."/>
            <person name="Barrangou R."/>
            <person name="Klaenhammer T.R."/>
            <person name="Caufield P.W."/>
            <person name="Cui Y."/>
            <person name="Zhang H."/>
            <person name="O'Toole P.W."/>
        </authorList>
    </citation>
    <scope>NUCLEOTIDE SEQUENCE [LARGE SCALE GENOMIC DNA]</scope>
    <source>
        <strain evidence="2 3">DSM 19906</strain>
    </source>
</reference>
<protein>
    <recommendedName>
        <fullName evidence="1">YdhG-like domain-containing protein</fullName>
    </recommendedName>
</protein>
<name>A0A0R1NUY6_9LACO</name>
<organism evidence="2 3">
    <name type="scientific">Lentilactobacillus kisonensis DSM 19906 = JCM 15041</name>
    <dbReference type="NCBI Taxonomy" id="1423766"/>
    <lineage>
        <taxon>Bacteria</taxon>
        <taxon>Bacillati</taxon>
        <taxon>Bacillota</taxon>
        <taxon>Bacilli</taxon>
        <taxon>Lactobacillales</taxon>
        <taxon>Lactobacillaceae</taxon>
        <taxon>Lentilactobacillus</taxon>
    </lineage>
</organism>